<sequence>MRHLAARVARVIRIDEAWLAVEPLDMRAGFDTALARVITVFGAARPHHAYLFANRCWRSQLMLAVFTGALASSVTPLA</sequence>
<dbReference type="Proteomes" id="UP000673821">
    <property type="component" value="Unassembled WGS sequence"/>
</dbReference>
<evidence type="ECO:0008006" key="3">
    <source>
        <dbReference type="Google" id="ProtNLM"/>
    </source>
</evidence>
<proteinExistence type="predicted"/>
<organism evidence="1 2">
    <name type="scientific">Paraburkholderia nemoris</name>
    <dbReference type="NCBI Taxonomy" id="2793076"/>
    <lineage>
        <taxon>Bacteria</taxon>
        <taxon>Pseudomonadati</taxon>
        <taxon>Pseudomonadota</taxon>
        <taxon>Betaproteobacteria</taxon>
        <taxon>Burkholderiales</taxon>
        <taxon>Burkholderiaceae</taxon>
        <taxon>Paraburkholderia</taxon>
    </lineage>
</organism>
<gene>
    <name evidence="1" type="ORF">R69776_06278</name>
</gene>
<name>A0ABM8SP72_9BURK</name>
<comment type="caution">
    <text evidence="1">The sequence shown here is derived from an EMBL/GenBank/DDBJ whole genome shotgun (WGS) entry which is preliminary data.</text>
</comment>
<accession>A0ABM8SP72</accession>
<dbReference type="EMBL" id="CAJNBH010000023">
    <property type="protein sequence ID" value="CAE6823791.1"/>
    <property type="molecule type" value="Genomic_DNA"/>
</dbReference>
<protein>
    <recommendedName>
        <fullName evidence="3">Transposase</fullName>
    </recommendedName>
</protein>
<evidence type="ECO:0000313" key="1">
    <source>
        <dbReference type="EMBL" id="CAE6823791.1"/>
    </source>
</evidence>
<reference evidence="1 2" key="1">
    <citation type="submission" date="2021-02" db="EMBL/GenBank/DDBJ databases">
        <authorList>
            <person name="Vanwijnsberghe S."/>
        </authorList>
    </citation>
    <scope>NUCLEOTIDE SEQUENCE [LARGE SCALE GENOMIC DNA]</scope>
    <source>
        <strain evidence="1 2">R-69776</strain>
    </source>
</reference>
<keyword evidence="2" id="KW-1185">Reference proteome</keyword>
<evidence type="ECO:0000313" key="2">
    <source>
        <dbReference type="Proteomes" id="UP000673821"/>
    </source>
</evidence>